<protein>
    <recommendedName>
        <fullName evidence="3">MSHA biogenesis protein MshP</fullName>
    </recommendedName>
</protein>
<accession>A0A480AN93</accession>
<dbReference type="AlphaFoldDB" id="A0A480AN93"/>
<keyword evidence="2" id="KW-1185">Reference proteome</keyword>
<sequence>MTPPRLSLPARGLGAVAVIVVLVLLAAVAAAVVRFGQQGQTMVQQDVQSLRASAAARAGIEWGLFQALKGSWTSCSATSQTLDLAADGGMRVTVSCSSTLYNEGLDSTGANRTVRLFTIDAVACNSGGNCPDATAAVRSGYAEARRQVQATNN</sequence>
<evidence type="ECO:0000313" key="1">
    <source>
        <dbReference type="EMBL" id="GCL62220.1"/>
    </source>
</evidence>
<organism evidence="1 2">
    <name type="scientific">Pseudaquabacterium pictum</name>
    <dbReference type="NCBI Taxonomy" id="2315236"/>
    <lineage>
        <taxon>Bacteria</taxon>
        <taxon>Pseudomonadati</taxon>
        <taxon>Pseudomonadota</taxon>
        <taxon>Betaproteobacteria</taxon>
        <taxon>Burkholderiales</taxon>
        <taxon>Sphaerotilaceae</taxon>
        <taxon>Pseudaquabacterium</taxon>
    </lineage>
</organism>
<comment type="caution">
    <text evidence="1">The sequence shown here is derived from an EMBL/GenBank/DDBJ whole genome shotgun (WGS) entry which is preliminary data.</text>
</comment>
<dbReference type="Proteomes" id="UP000301751">
    <property type="component" value="Unassembled WGS sequence"/>
</dbReference>
<dbReference type="RefSeq" id="WP_137731954.1">
    <property type="nucleotide sequence ID" value="NZ_BJCL01000002.1"/>
</dbReference>
<evidence type="ECO:0008006" key="3">
    <source>
        <dbReference type="Google" id="ProtNLM"/>
    </source>
</evidence>
<reference evidence="2" key="1">
    <citation type="submission" date="2019-03" db="EMBL/GenBank/DDBJ databases">
        <title>Aquabacterium pictum sp.nov., the first bacteriochlorophyll a-containing freshwater bacterium in the genus Aquabacterium of the class Betaproteobacteria.</title>
        <authorList>
            <person name="Hirose S."/>
            <person name="Tank M."/>
            <person name="Hara E."/>
            <person name="Tamaki H."/>
            <person name="Takaichi S."/>
            <person name="Haruta S."/>
            <person name="Hanada S."/>
        </authorList>
    </citation>
    <scope>NUCLEOTIDE SEQUENCE [LARGE SCALE GENOMIC DNA]</scope>
    <source>
        <strain evidence="2">W35</strain>
    </source>
</reference>
<name>A0A480AN93_9BURK</name>
<proteinExistence type="predicted"/>
<evidence type="ECO:0000313" key="2">
    <source>
        <dbReference type="Proteomes" id="UP000301751"/>
    </source>
</evidence>
<dbReference type="OrthoDB" id="8757684at2"/>
<dbReference type="EMBL" id="BJCL01000002">
    <property type="protein sequence ID" value="GCL62220.1"/>
    <property type="molecule type" value="Genomic_DNA"/>
</dbReference>
<gene>
    <name evidence="1" type="ORF">AQPW35_13010</name>
</gene>